<sequence length="111" mass="12891">MGADRTLRLELDVCAAYGIPHSTFLSWPEDDRDKALWHHIWKQQECPNCRTRPDEWDETKGGHRYAYIAEPRQCRGCQVKEGAQEAFEGSKDRGVHIVLIRNEEVLRRADA</sequence>
<organism evidence="1 2">
    <name type="scientific">[Actinomadura] parvosata subsp. kistnae</name>
    <dbReference type="NCBI Taxonomy" id="1909395"/>
    <lineage>
        <taxon>Bacteria</taxon>
        <taxon>Bacillati</taxon>
        <taxon>Actinomycetota</taxon>
        <taxon>Actinomycetes</taxon>
        <taxon>Streptosporangiales</taxon>
        <taxon>Streptosporangiaceae</taxon>
        <taxon>Nonomuraea</taxon>
    </lineage>
</organism>
<dbReference type="Proteomes" id="UP000190797">
    <property type="component" value="Chromosome"/>
</dbReference>
<dbReference type="OrthoDB" id="9813719at2"/>
<dbReference type="STRING" id="1909395.BKM31_44790"/>
<dbReference type="EMBL" id="CP017717">
    <property type="protein sequence ID" value="AQZ67641.1"/>
    <property type="molecule type" value="Genomic_DNA"/>
</dbReference>
<protein>
    <submittedName>
        <fullName evidence="1">Uncharacterized protein</fullName>
    </submittedName>
</protein>
<reference evidence="2" key="1">
    <citation type="journal article" date="2017" name="Med. Chem. Commun.">
        <title>Nonomuraea sp. ATCC 55076 harbours the largest actinomycete chromosome to date and the kistamicin biosynthetic gene cluster.</title>
        <authorList>
            <person name="Nazari B."/>
            <person name="Forneris C.C."/>
            <person name="Gibson M.I."/>
            <person name="Moon K."/>
            <person name="Schramma K.R."/>
            <person name="Seyedsayamdost M.R."/>
        </authorList>
    </citation>
    <scope>NUCLEOTIDE SEQUENCE [LARGE SCALE GENOMIC DNA]</scope>
    <source>
        <strain evidence="2">ATCC 55076</strain>
    </source>
</reference>
<dbReference type="RefSeq" id="WP_080043954.1">
    <property type="nucleotide sequence ID" value="NZ_CP017717.1"/>
</dbReference>
<accession>A0A1V0ABQ1</accession>
<keyword evidence="2" id="KW-1185">Reference proteome</keyword>
<evidence type="ECO:0000313" key="2">
    <source>
        <dbReference type="Proteomes" id="UP000190797"/>
    </source>
</evidence>
<name>A0A1V0ABQ1_9ACTN</name>
<proteinExistence type="predicted"/>
<gene>
    <name evidence="1" type="ORF">BKM31_44790</name>
</gene>
<dbReference type="AlphaFoldDB" id="A0A1V0ABQ1"/>
<evidence type="ECO:0000313" key="1">
    <source>
        <dbReference type="EMBL" id="AQZ67641.1"/>
    </source>
</evidence>
<dbReference type="KEGG" id="noa:BKM31_44790"/>